<dbReference type="CDD" id="cd02947">
    <property type="entry name" value="TRX_family"/>
    <property type="match status" value="1"/>
</dbReference>
<evidence type="ECO:0000256" key="4">
    <source>
        <dbReference type="ARBA" id="ARBA00022982"/>
    </source>
</evidence>
<organism evidence="12 13">
    <name type="scientific">Ferroacidibacillus organovorans</name>
    <dbReference type="NCBI Taxonomy" id="1765683"/>
    <lineage>
        <taxon>Bacteria</taxon>
        <taxon>Bacillati</taxon>
        <taxon>Bacillota</taxon>
        <taxon>Bacilli</taxon>
        <taxon>Bacillales</taxon>
        <taxon>Alicyclobacillaceae</taxon>
        <taxon>Ferroacidibacillus</taxon>
    </lineage>
</organism>
<feature type="disulfide bond" description="Redox-active" evidence="10">
    <location>
        <begin position="30"/>
        <end position="33"/>
    </location>
</feature>
<evidence type="ECO:0000256" key="2">
    <source>
        <dbReference type="ARBA" id="ARBA00020570"/>
    </source>
</evidence>
<dbReference type="PROSITE" id="PS00194">
    <property type="entry name" value="THIOREDOXIN_1"/>
    <property type="match status" value="1"/>
</dbReference>
<dbReference type="Pfam" id="PF00085">
    <property type="entry name" value="Thioredoxin"/>
    <property type="match status" value="1"/>
</dbReference>
<name>A0A101XQ56_9BACL</name>
<dbReference type="PIRSF" id="PIRSF000077">
    <property type="entry name" value="Thioredoxin"/>
    <property type="match status" value="1"/>
</dbReference>
<dbReference type="SUPFAM" id="SSF52833">
    <property type="entry name" value="Thioredoxin-like"/>
    <property type="match status" value="1"/>
</dbReference>
<evidence type="ECO:0000313" key="12">
    <source>
        <dbReference type="EMBL" id="KUO95513.1"/>
    </source>
</evidence>
<dbReference type="PANTHER" id="PTHR45663:SF11">
    <property type="entry name" value="GEO12009P1"/>
    <property type="match status" value="1"/>
</dbReference>
<comment type="caution">
    <text evidence="12">The sequence shown here is derived from an EMBL/GenBank/DDBJ whole genome shotgun (WGS) entry which is preliminary data.</text>
</comment>
<dbReference type="GO" id="GO:0015035">
    <property type="term" value="F:protein-disulfide reductase activity"/>
    <property type="evidence" value="ECO:0007669"/>
    <property type="project" value="UniProtKB-UniRule"/>
</dbReference>
<evidence type="ECO:0000256" key="7">
    <source>
        <dbReference type="NCBIfam" id="TIGR01068"/>
    </source>
</evidence>
<feature type="active site" description="Nucleophile" evidence="9">
    <location>
        <position position="33"/>
    </location>
</feature>
<dbReference type="FunFam" id="3.40.30.10:FF:000001">
    <property type="entry name" value="Thioredoxin"/>
    <property type="match status" value="1"/>
</dbReference>
<sequence>MSTTAITDATFRDFINSDKPVLVDFWATWCGPCKMMAPVLEEVSREYAAKLKVGKLDVDQNPQMSQQYRIMSIPTIIVFQQGKPVKQIVGFVPKAQLISQLSGII</sequence>
<feature type="site" description="Contributes to redox potential value" evidence="9">
    <location>
        <position position="32"/>
    </location>
</feature>
<dbReference type="RefSeq" id="WP_201024968.1">
    <property type="nucleotide sequence ID" value="NZ_LPVJ01000049.1"/>
</dbReference>
<dbReference type="EMBL" id="LPVJ01000049">
    <property type="protein sequence ID" value="KUO95513.1"/>
    <property type="molecule type" value="Genomic_DNA"/>
</dbReference>
<dbReference type="PANTHER" id="PTHR45663">
    <property type="entry name" value="GEO12009P1"/>
    <property type="match status" value="1"/>
</dbReference>
<evidence type="ECO:0000313" key="13">
    <source>
        <dbReference type="Proteomes" id="UP000053557"/>
    </source>
</evidence>
<proteinExistence type="inferred from homology"/>
<dbReference type="PRINTS" id="PR00421">
    <property type="entry name" value="THIOREDOXIN"/>
</dbReference>
<keyword evidence="4" id="KW-0249">Electron transport</keyword>
<gene>
    <name evidence="12" type="ORF">ATW55_09500</name>
</gene>
<dbReference type="InterPro" id="IPR013766">
    <property type="entry name" value="Thioredoxin_domain"/>
</dbReference>
<comment type="similarity">
    <text evidence="1 8">Belongs to the thioredoxin family.</text>
</comment>
<evidence type="ECO:0000256" key="10">
    <source>
        <dbReference type="PIRSR" id="PIRSR000077-4"/>
    </source>
</evidence>
<evidence type="ECO:0000256" key="5">
    <source>
        <dbReference type="ARBA" id="ARBA00023157"/>
    </source>
</evidence>
<keyword evidence="5 10" id="KW-1015">Disulfide bond</keyword>
<dbReference type="GO" id="GO:0005829">
    <property type="term" value="C:cytosol"/>
    <property type="evidence" value="ECO:0007669"/>
    <property type="project" value="TreeGrafter"/>
</dbReference>
<keyword evidence="3" id="KW-0813">Transport</keyword>
<feature type="domain" description="Thioredoxin" evidence="11">
    <location>
        <begin position="1"/>
        <end position="105"/>
    </location>
</feature>
<dbReference type="GO" id="GO:0045454">
    <property type="term" value="P:cell redox homeostasis"/>
    <property type="evidence" value="ECO:0007669"/>
    <property type="project" value="TreeGrafter"/>
</dbReference>
<evidence type="ECO:0000256" key="6">
    <source>
        <dbReference type="ARBA" id="ARBA00023284"/>
    </source>
</evidence>
<protein>
    <recommendedName>
        <fullName evidence="2 7">Thioredoxin</fullName>
    </recommendedName>
</protein>
<evidence type="ECO:0000256" key="3">
    <source>
        <dbReference type="ARBA" id="ARBA00022448"/>
    </source>
</evidence>
<evidence type="ECO:0000256" key="1">
    <source>
        <dbReference type="ARBA" id="ARBA00008987"/>
    </source>
</evidence>
<feature type="active site" description="Nucleophile" evidence="9">
    <location>
        <position position="30"/>
    </location>
</feature>
<dbReference type="PROSITE" id="PS51352">
    <property type="entry name" value="THIOREDOXIN_2"/>
    <property type="match status" value="1"/>
</dbReference>
<dbReference type="AlphaFoldDB" id="A0A101XQ56"/>
<evidence type="ECO:0000256" key="8">
    <source>
        <dbReference type="PIRNR" id="PIRNR000077"/>
    </source>
</evidence>
<dbReference type="InterPro" id="IPR036249">
    <property type="entry name" value="Thioredoxin-like_sf"/>
</dbReference>
<feature type="site" description="Contributes to redox potential value" evidence="9">
    <location>
        <position position="31"/>
    </location>
</feature>
<accession>A0A101XQ56</accession>
<evidence type="ECO:0000256" key="9">
    <source>
        <dbReference type="PIRSR" id="PIRSR000077-1"/>
    </source>
</evidence>
<dbReference type="Proteomes" id="UP000053557">
    <property type="component" value="Unassembled WGS sequence"/>
</dbReference>
<evidence type="ECO:0000259" key="11">
    <source>
        <dbReference type="PROSITE" id="PS51352"/>
    </source>
</evidence>
<reference evidence="12 13" key="1">
    <citation type="submission" date="2015-12" db="EMBL/GenBank/DDBJ databases">
        <title>Draft genome sequence of Acidibacillus ferrooxidans ITV001, isolated from a chalcopyrite acid mine drainage site in Brazil.</title>
        <authorList>
            <person name="Dall'Agnol H."/>
            <person name="Nancucheo I."/>
            <person name="Johnson B."/>
            <person name="Oliveira R."/>
            <person name="Leite L."/>
            <person name="Pylro V."/>
            <person name="Nunes G.L."/>
            <person name="Tzotzos G."/>
            <person name="Fernandes G.R."/>
            <person name="Dutra J."/>
            <person name="Orellana S.C."/>
            <person name="Oliveira G."/>
        </authorList>
    </citation>
    <scope>NUCLEOTIDE SEQUENCE [LARGE SCALE GENOMIC DNA]</scope>
    <source>
        <strain evidence="13">ITV01</strain>
    </source>
</reference>
<feature type="site" description="Deprotonates C-terminal active site Cys" evidence="9">
    <location>
        <position position="24"/>
    </location>
</feature>
<dbReference type="Gene3D" id="3.40.30.10">
    <property type="entry name" value="Glutaredoxin"/>
    <property type="match status" value="1"/>
</dbReference>
<keyword evidence="6 10" id="KW-0676">Redox-active center</keyword>
<dbReference type="InterPro" id="IPR005746">
    <property type="entry name" value="Thioredoxin"/>
</dbReference>
<dbReference type="InterPro" id="IPR017937">
    <property type="entry name" value="Thioredoxin_CS"/>
</dbReference>
<keyword evidence="13" id="KW-1185">Reference proteome</keyword>
<dbReference type="NCBIfam" id="TIGR01068">
    <property type="entry name" value="thioredoxin"/>
    <property type="match status" value="1"/>
</dbReference>